<dbReference type="EMBL" id="LS483487">
    <property type="protein sequence ID" value="SQI99380.1"/>
    <property type="molecule type" value="Genomic_DNA"/>
</dbReference>
<dbReference type="SUPFAM" id="SSF102114">
    <property type="entry name" value="Radical SAM enzymes"/>
    <property type="match status" value="1"/>
</dbReference>
<dbReference type="RefSeq" id="WP_005978736.1">
    <property type="nucleotide sequence ID" value="NZ_CABKNW010000004.1"/>
</dbReference>
<evidence type="ECO:0000313" key="2">
    <source>
        <dbReference type="EMBL" id="SQI99380.1"/>
    </source>
</evidence>
<sequence>MRVNLDKYLLKVEKPAQYLGNEINSIHKDDFKARMCLFFPDIYEVGMSNLGIRILYSLMNRVEGFSLERGFSPMEDMENLMRENGIPMFSLESKTPLKEFDVVGFSLSYEMCYPNVLNALDLAGIPVESKDRGEEYPLIMAGGTCMMNPVPMEKFLDFVVIGDGEDVMVKIAEVLTANCDKSKLEKLKLIEGFDGVYVPVLHKGKKRVRRAIVEDLDKTEFYDDQLVPYINIVHDRASVEIQRGCTRGCRFCQAGIVYRPVRERSFKNNCELIEKMIKNTGYSEISLSSLSSSDYSKIDDLIKGLKNRYENRNLGISLPSLRMNPYSVQVADDISGGKRTGFTFAPEAGSQRLRDIINKGVEEEDVLATAEAAIRGGWENLKFYFMIGLPFETDEDVAEIFELASKVIKRCRPISKRINVTVSVSNFVPKPHTPFQWSEQMDIEEMKRKHRILKDLFKTSKHCTLRIHDMRKSYLEGFLSRGDERTGDLIELAWKKGAKLDDYKDNYDIWKSSADELGIDEKDYLGGRNLEADLPWDMIDIGVDKSFLLREYKKAEEGALTPDCREVCSGCGMKKRFPNCLKIATE</sequence>
<dbReference type="SFLD" id="SFLDG01082">
    <property type="entry name" value="B12-binding_domain_containing"/>
    <property type="match status" value="1"/>
</dbReference>
<dbReference type="SMART" id="SM00729">
    <property type="entry name" value="Elp3"/>
    <property type="match status" value="1"/>
</dbReference>
<evidence type="ECO:0000259" key="1">
    <source>
        <dbReference type="PROSITE" id="PS51918"/>
    </source>
</evidence>
<dbReference type="CDD" id="cd01335">
    <property type="entry name" value="Radical_SAM"/>
    <property type="match status" value="1"/>
</dbReference>
<dbReference type="InterPro" id="IPR023862">
    <property type="entry name" value="CHP03960_rSAM"/>
</dbReference>
<dbReference type="NCBIfam" id="TIGR03960">
    <property type="entry name" value="rSAM_fuse_unch"/>
    <property type="match status" value="1"/>
</dbReference>
<gene>
    <name evidence="2" type="ORF">NCTC12112_00089</name>
</gene>
<dbReference type="Pfam" id="PF19864">
    <property type="entry name" value="Radical_SAM_N2"/>
    <property type="match status" value="1"/>
</dbReference>
<dbReference type="InterPro" id="IPR007197">
    <property type="entry name" value="rSAM"/>
</dbReference>
<dbReference type="Proteomes" id="UP000249008">
    <property type="component" value="Chromosome 1"/>
</dbReference>
<dbReference type="Gene3D" id="3.80.30.20">
    <property type="entry name" value="tm_1862 like domain"/>
    <property type="match status" value="1"/>
</dbReference>
<name>A0AAX2J9H7_9FUSO</name>
<dbReference type="SFLD" id="SFLDS00029">
    <property type="entry name" value="Radical_SAM"/>
    <property type="match status" value="1"/>
</dbReference>
<evidence type="ECO:0000313" key="3">
    <source>
        <dbReference type="Proteomes" id="UP000249008"/>
    </source>
</evidence>
<reference evidence="2 3" key="1">
    <citation type="submission" date="2018-06" db="EMBL/GenBank/DDBJ databases">
        <authorList>
            <consortium name="Pathogen Informatics"/>
            <person name="Doyle S."/>
        </authorList>
    </citation>
    <scope>NUCLEOTIDE SEQUENCE [LARGE SCALE GENOMIC DNA]</scope>
    <source>
        <strain evidence="2 3">NCTC12112</strain>
    </source>
</reference>
<dbReference type="InterPro" id="IPR023404">
    <property type="entry name" value="rSAM_horseshoe"/>
</dbReference>
<dbReference type="AlphaFoldDB" id="A0AAX2J9H7"/>
<feature type="domain" description="Radical SAM core" evidence="1">
    <location>
        <begin position="231"/>
        <end position="466"/>
    </location>
</feature>
<dbReference type="GeneID" id="78454690"/>
<protein>
    <submittedName>
        <fullName evidence="2">Radical SAM family uncharacterized protein</fullName>
    </submittedName>
</protein>
<accession>A0AAX2J9H7</accession>
<dbReference type="PROSITE" id="PS51918">
    <property type="entry name" value="RADICAL_SAM"/>
    <property type="match status" value="1"/>
</dbReference>
<organism evidence="2 3">
    <name type="scientific">Fusobacterium ulcerans</name>
    <dbReference type="NCBI Taxonomy" id="861"/>
    <lineage>
        <taxon>Bacteria</taxon>
        <taxon>Fusobacteriati</taxon>
        <taxon>Fusobacteriota</taxon>
        <taxon>Fusobacteriia</taxon>
        <taxon>Fusobacteriales</taxon>
        <taxon>Fusobacteriaceae</taxon>
        <taxon>Fusobacterium</taxon>
    </lineage>
</organism>
<dbReference type="InterPro" id="IPR006638">
    <property type="entry name" value="Elp3/MiaA/NifB-like_rSAM"/>
</dbReference>
<dbReference type="InterPro" id="IPR058240">
    <property type="entry name" value="rSAM_sf"/>
</dbReference>
<dbReference type="GO" id="GO:0003824">
    <property type="term" value="F:catalytic activity"/>
    <property type="evidence" value="ECO:0007669"/>
    <property type="project" value="InterPro"/>
</dbReference>
<dbReference type="GO" id="GO:0051536">
    <property type="term" value="F:iron-sulfur cluster binding"/>
    <property type="evidence" value="ECO:0007669"/>
    <property type="project" value="InterPro"/>
</dbReference>
<dbReference type="InterPro" id="IPR045784">
    <property type="entry name" value="Radical_SAM_N2"/>
</dbReference>
<dbReference type="Pfam" id="PF04055">
    <property type="entry name" value="Radical_SAM"/>
    <property type="match status" value="1"/>
</dbReference>
<dbReference type="KEGG" id="ful:C4N20_07710"/>
<dbReference type="PANTHER" id="PTHR42731">
    <property type="entry name" value="SLL1084 PROTEIN"/>
    <property type="match status" value="1"/>
</dbReference>
<proteinExistence type="predicted"/>
<dbReference type="PANTHER" id="PTHR42731:SF1">
    <property type="entry name" value="RADICAL SAM DOMAIN PROTEIN"/>
    <property type="match status" value="1"/>
</dbReference>